<dbReference type="AlphaFoldDB" id="A0A2S8SV93"/>
<keyword evidence="7" id="KW-0139">CF(1)</keyword>
<evidence type="ECO:0000256" key="7">
    <source>
        <dbReference type="HAMAP-Rule" id="MF_01416"/>
    </source>
</evidence>
<comment type="similarity">
    <text evidence="7">Belongs to the ATPase delta chain family.</text>
</comment>
<dbReference type="GO" id="GO:0045259">
    <property type="term" value="C:proton-transporting ATP synthase complex"/>
    <property type="evidence" value="ECO:0007669"/>
    <property type="project" value="UniProtKB-KW"/>
</dbReference>
<keyword evidence="5 7" id="KW-0472">Membrane</keyword>
<keyword evidence="9" id="KW-1185">Reference proteome</keyword>
<dbReference type="InterPro" id="IPR020781">
    <property type="entry name" value="ATPase_OSCP/d_CS"/>
</dbReference>
<comment type="function">
    <text evidence="7">This protein is part of the stalk that links CF(0) to CF(1). It either transmits conformational changes from CF(0) to CF(1) or is implicated in proton conduction.</text>
</comment>
<dbReference type="GO" id="GO:0005886">
    <property type="term" value="C:plasma membrane"/>
    <property type="evidence" value="ECO:0007669"/>
    <property type="project" value="UniProtKB-SubCell"/>
</dbReference>
<dbReference type="NCBIfam" id="NF004403">
    <property type="entry name" value="PRK05758.2-4"/>
    <property type="match status" value="1"/>
</dbReference>
<dbReference type="Pfam" id="PF00213">
    <property type="entry name" value="OSCP"/>
    <property type="match status" value="1"/>
</dbReference>
<dbReference type="NCBIfam" id="TIGR01145">
    <property type="entry name" value="ATP_synt_delta"/>
    <property type="match status" value="1"/>
</dbReference>
<keyword evidence="3 7" id="KW-0375">Hydrogen ion transport</keyword>
<dbReference type="InParanoid" id="A0A2S8SV93"/>
<name>A0A2S8SV93_9BACT</name>
<dbReference type="NCBIfam" id="NF004402">
    <property type="entry name" value="PRK05758.2-2"/>
    <property type="match status" value="1"/>
</dbReference>
<evidence type="ECO:0000256" key="1">
    <source>
        <dbReference type="ARBA" id="ARBA00004370"/>
    </source>
</evidence>
<dbReference type="InterPro" id="IPR026015">
    <property type="entry name" value="ATP_synth_OSCP/delta_N_sf"/>
</dbReference>
<evidence type="ECO:0000313" key="9">
    <source>
        <dbReference type="Proteomes" id="UP000237684"/>
    </source>
</evidence>
<dbReference type="RefSeq" id="WP_105483078.1">
    <property type="nucleotide sequence ID" value="NZ_NIGF01000004.1"/>
</dbReference>
<dbReference type="PRINTS" id="PR00125">
    <property type="entry name" value="ATPASEDELTA"/>
</dbReference>
<keyword evidence="2 7" id="KW-0813">Transport</keyword>
<comment type="function">
    <text evidence="7">F(1)F(0) ATP synthase produces ATP from ADP in the presence of a proton or sodium gradient. F-type ATPases consist of two structural domains, F(1) containing the extramembraneous catalytic core and F(0) containing the membrane proton channel, linked together by a central stalk and a peripheral stalk. During catalysis, ATP synthesis in the catalytic domain of F(1) is coupled via a rotary mechanism of the central stalk subunits to proton translocation.</text>
</comment>
<dbReference type="PANTHER" id="PTHR11910">
    <property type="entry name" value="ATP SYNTHASE DELTA CHAIN"/>
    <property type="match status" value="1"/>
</dbReference>
<comment type="subcellular location">
    <subcellularLocation>
        <location evidence="7">Cell membrane</location>
        <topology evidence="7">Peripheral membrane protein</topology>
    </subcellularLocation>
    <subcellularLocation>
        <location evidence="1">Membrane</location>
    </subcellularLocation>
</comment>
<dbReference type="EMBL" id="NIGF01000004">
    <property type="protein sequence ID" value="PQV64713.1"/>
    <property type="molecule type" value="Genomic_DNA"/>
</dbReference>
<dbReference type="InterPro" id="IPR000711">
    <property type="entry name" value="ATPase_OSCP/dsu"/>
</dbReference>
<evidence type="ECO:0000256" key="6">
    <source>
        <dbReference type="ARBA" id="ARBA00023310"/>
    </source>
</evidence>
<evidence type="ECO:0000313" key="8">
    <source>
        <dbReference type="EMBL" id="PQV64713.1"/>
    </source>
</evidence>
<dbReference type="PROSITE" id="PS00389">
    <property type="entry name" value="ATPASE_DELTA"/>
    <property type="match status" value="1"/>
</dbReference>
<dbReference type="HAMAP" id="MF_01416">
    <property type="entry name" value="ATP_synth_delta_bact"/>
    <property type="match status" value="1"/>
</dbReference>
<keyword evidence="7" id="KW-1003">Cell membrane</keyword>
<proteinExistence type="inferred from homology"/>
<sequence length="182" mass="19830">MTGDLSVARRYASALFAVAKKRGEVEIVASNLKEVAETVDGSRQLAGVLHNPLLPREKKRAILHGIFGSVHADVEKFLFLVVEKDRAILLPQIVGEFNRLVDEFRGEADGEVVSAVALSAAQIESLQRSLQARFGVKVRLQARVEPEILGGLIVRVGDKQIDGSVASKLRALSEQLKRVKVA</sequence>
<protein>
    <recommendedName>
        <fullName evidence="7">ATP synthase subunit delta</fullName>
    </recommendedName>
    <alternativeName>
        <fullName evidence="7">ATP synthase F(1) sector subunit delta</fullName>
    </alternativeName>
    <alternativeName>
        <fullName evidence="7">F-type ATPase subunit delta</fullName>
        <shortName evidence="7">F-ATPase subunit delta</shortName>
    </alternativeName>
</protein>
<reference evidence="8 9" key="1">
    <citation type="journal article" date="2018" name="Syst. Appl. Microbiol.">
        <title>Abditibacterium utsteinense sp. nov., the first cultivated member of candidate phylum FBP, isolated from ice-free Antarctic soil samples.</title>
        <authorList>
            <person name="Tahon G."/>
            <person name="Tytgat B."/>
            <person name="Lebbe L."/>
            <person name="Carlier A."/>
            <person name="Willems A."/>
        </authorList>
    </citation>
    <scope>NUCLEOTIDE SEQUENCE [LARGE SCALE GENOMIC DNA]</scope>
    <source>
        <strain evidence="8 9">LMG 29911</strain>
    </source>
</reference>
<dbReference type="FunCoup" id="A0A2S8SV93">
    <property type="interactions" value="437"/>
</dbReference>
<evidence type="ECO:0000256" key="5">
    <source>
        <dbReference type="ARBA" id="ARBA00023136"/>
    </source>
</evidence>
<organism evidence="8 9">
    <name type="scientific">Abditibacterium utsteinense</name>
    <dbReference type="NCBI Taxonomy" id="1960156"/>
    <lineage>
        <taxon>Bacteria</taxon>
        <taxon>Pseudomonadati</taxon>
        <taxon>Abditibacteriota</taxon>
        <taxon>Abditibacteriia</taxon>
        <taxon>Abditibacteriales</taxon>
        <taxon>Abditibacteriaceae</taxon>
        <taxon>Abditibacterium</taxon>
    </lineage>
</organism>
<dbReference type="OrthoDB" id="9802471at2"/>
<evidence type="ECO:0000256" key="4">
    <source>
        <dbReference type="ARBA" id="ARBA00023065"/>
    </source>
</evidence>
<evidence type="ECO:0000256" key="3">
    <source>
        <dbReference type="ARBA" id="ARBA00022781"/>
    </source>
</evidence>
<dbReference type="Proteomes" id="UP000237684">
    <property type="component" value="Unassembled WGS sequence"/>
</dbReference>
<dbReference type="SUPFAM" id="SSF47928">
    <property type="entry name" value="N-terminal domain of the delta subunit of the F1F0-ATP synthase"/>
    <property type="match status" value="1"/>
</dbReference>
<keyword evidence="6 7" id="KW-0066">ATP synthesis</keyword>
<comment type="caution">
    <text evidence="8">The sequence shown here is derived from an EMBL/GenBank/DDBJ whole genome shotgun (WGS) entry which is preliminary data.</text>
</comment>
<accession>A0A2S8SV93</accession>
<evidence type="ECO:0000256" key="2">
    <source>
        <dbReference type="ARBA" id="ARBA00022448"/>
    </source>
</evidence>
<dbReference type="GO" id="GO:0046933">
    <property type="term" value="F:proton-transporting ATP synthase activity, rotational mechanism"/>
    <property type="evidence" value="ECO:0007669"/>
    <property type="project" value="UniProtKB-UniRule"/>
</dbReference>
<keyword evidence="4 7" id="KW-0406">Ion transport</keyword>
<dbReference type="Gene3D" id="1.10.520.20">
    <property type="entry name" value="N-terminal domain of the delta subunit of the F1F0-ATP synthase"/>
    <property type="match status" value="1"/>
</dbReference>
<gene>
    <name evidence="7" type="primary">atpH</name>
    <name evidence="8" type="ORF">B1R32_104212</name>
</gene>